<dbReference type="RefSeq" id="WP_055466509.1">
    <property type="nucleotide sequence ID" value="NZ_LKHS01000014.1"/>
</dbReference>
<keyword evidence="5" id="KW-1185">Reference proteome</keyword>
<evidence type="ECO:0000313" key="4">
    <source>
        <dbReference type="EMBL" id="KQH84914.1"/>
    </source>
</evidence>
<organism evidence="4 5">
    <name type="scientific">Vibrio furnissii</name>
    <dbReference type="NCBI Taxonomy" id="29494"/>
    <lineage>
        <taxon>Bacteria</taxon>
        <taxon>Pseudomonadati</taxon>
        <taxon>Pseudomonadota</taxon>
        <taxon>Gammaproteobacteria</taxon>
        <taxon>Vibrionales</taxon>
        <taxon>Vibrionaceae</taxon>
        <taxon>Vibrio</taxon>
    </lineage>
</organism>
<proteinExistence type="predicted"/>
<feature type="region of interest" description="Disordered" evidence="1">
    <location>
        <begin position="124"/>
        <end position="146"/>
    </location>
</feature>
<evidence type="ECO:0000256" key="2">
    <source>
        <dbReference type="SAM" id="Phobius"/>
    </source>
</evidence>
<accession>A0A0Q2MAV1</accession>
<keyword evidence="2" id="KW-1133">Transmembrane helix</keyword>
<name>A0A0Q2MAV1_VIBFU</name>
<dbReference type="AlphaFoldDB" id="A0A0Q2MAV1"/>
<feature type="domain" description="Type II secretion system protein GspB C-terminal" evidence="3">
    <location>
        <begin position="227"/>
        <end position="286"/>
    </location>
</feature>
<dbReference type="Proteomes" id="UP000051221">
    <property type="component" value="Unassembled WGS sequence"/>
</dbReference>
<reference evidence="4 5" key="1">
    <citation type="submission" date="2015-08" db="EMBL/GenBank/DDBJ databases">
        <title>Antibacterial properties of a collection of Vibrionaceae strains.</title>
        <authorList>
            <person name="Giubergia S."/>
        </authorList>
    </citation>
    <scope>NUCLEOTIDE SEQUENCE [LARGE SCALE GENOMIC DNA]</scope>
    <source>
        <strain evidence="4 5">S0821</strain>
    </source>
</reference>
<comment type="caution">
    <text evidence="4">The sequence shown here is derived from an EMBL/GenBank/DDBJ whole genome shotgun (WGS) entry which is preliminary data.</text>
</comment>
<evidence type="ECO:0000313" key="5">
    <source>
        <dbReference type="Proteomes" id="UP000051221"/>
    </source>
</evidence>
<dbReference type="Pfam" id="PF16537">
    <property type="entry name" value="T2SSB"/>
    <property type="match status" value="1"/>
</dbReference>
<gene>
    <name evidence="4" type="ORF">AMR76_15245</name>
</gene>
<dbReference type="GO" id="GO:0015627">
    <property type="term" value="C:type II protein secretion system complex"/>
    <property type="evidence" value="ECO:0007669"/>
    <property type="project" value="InterPro"/>
</dbReference>
<dbReference type="EMBL" id="LKHS01000014">
    <property type="protein sequence ID" value="KQH84914.1"/>
    <property type="molecule type" value="Genomic_DNA"/>
</dbReference>
<keyword evidence="2" id="KW-0472">Membrane</keyword>
<feature type="transmembrane region" description="Helical" evidence="2">
    <location>
        <begin position="43"/>
        <end position="62"/>
    </location>
</feature>
<keyword evidence="2" id="KW-0812">Transmembrane</keyword>
<feature type="compositionally biased region" description="Polar residues" evidence="1">
    <location>
        <begin position="137"/>
        <end position="146"/>
    </location>
</feature>
<dbReference type="InterPro" id="IPR032389">
    <property type="entry name" value="GspB_C"/>
</dbReference>
<evidence type="ECO:0000256" key="1">
    <source>
        <dbReference type="SAM" id="MobiDB-lite"/>
    </source>
</evidence>
<sequence>MSQVMKALQRSELSHQQYTGYAMGMAPMEQASVPLRGFRWYHALWLTLPGLATVAVLGYQGIERQQLAIAQQAATPPAVIDVAAPYQQLAYPDFGPLIRTHVEVPIFDEESKFDDVANVALNQTESNKAQPERVEGKTTTAAQERQPIQSTATVVTAKVAPSSNAQVEQQSQMALSELDLSQLSPEMAARVESILKANHEADHSAPETSTAQALPLVQHSDELTGRLPAMNFQTHVYASNAVKRWVKVNGVEYHEGDKMGDEVQLVAIKPQSTIVRFRNQQIEIPALYDWRG</sequence>
<protein>
    <submittedName>
        <fullName evidence="4">General secretion pathway protein GspB</fullName>
    </submittedName>
</protein>
<evidence type="ECO:0000259" key="3">
    <source>
        <dbReference type="Pfam" id="PF16537"/>
    </source>
</evidence>
<dbReference type="InParanoid" id="A0A0Q2MAV1"/>